<organism evidence="1 2">
    <name type="scientific">Autumnicola lenta</name>
    <dbReference type="NCBI Taxonomy" id="3075593"/>
    <lineage>
        <taxon>Bacteria</taxon>
        <taxon>Pseudomonadati</taxon>
        <taxon>Bacteroidota</taxon>
        <taxon>Flavobacteriia</taxon>
        <taxon>Flavobacteriales</taxon>
        <taxon>Flavobacteriaceae</taxon>
        <taxon>Autumnicola</taxon>
    </lineage>
</organism>
<accession>A0ABU3CGX4</accession>
<dbReference type="GO" id="GO:0016491">
    <property type="term" value="F:oxidoreductase activity"/>
    <property type="evidence" value="ECO:0007669"/>
    <property type="project" value="UniProtKB-KW"/>
</dbReference>
<dbReference type="EC" id="1.-.-.-" evidence="1"/>
<sequence length="181" mass="20317">MKRRDLIKTLGISAVGLATVPFWIDSWTAEELPEANGDVNDDQKLMLAGMVDTIIPATDTPGAKELEVDRFVLVMVNDCFEKEVQKEFAAGFNSVDEASKDQYGKSFVELSGAERHEILNKMLATEKSSDKKINFVPFVKDLTIAGYTTSKYVLENILDYEQVPSRWDGSFPVNQEKYHNA</sequence>
<proteinExistence type="predicted"/>
<dbReference type="RefSeq" id="WP_311493798.1">
    <property type="nucleotide sequence ID" value="NZ_JAVRHO010000003.1"/>
</dbReference>
<dbReference type="Proteomes" id="UP001245285">
    <property type="component" value="Unassembled WGS sequence"/>
</dbReference>
<evidence type="ECO:0000313" key="2">
    <source>
        <dbReference type="Proteomes" id="UP001245285"/>
    </source>
</evidence>
<comment type="caution">
    <text evidence="1">The sequence shown here is derived from an EMBL/GenBank/DDBJ whole genome shotgun (WGS) entry which is preliminary data.</text>
</comment>
<keyword evidence="2" id="KW-1185">Reference proteome</keyword>
<dbReference type="InterPro" id="IPR027056">
    <property type="entry name" value="Gluconate_2DH_su3"/>
</dbReference>
<dbReference type="Pfam" id="PF13618">
    <property type="entry name" value="Gluconate_2-dh3"/>
    <property type="match status" value="1"/>
</dbReference>
<dbReference type="EMBL" id="JAVRHO010000003">
    <property type="protein sequence ID" value="MDT0645607.1"/>
    <property type="molecule type" value="Genomic_DNA"/>
</dbReference>
<reference evidence="1 2" key="1">
    <citation type="submission" date="2023-09" db="EMBL/GenBank/DDBJ databases">
        <authorList>
            <person name="Rey-Velasco X."/>
        </authorList>
    </citation>
    <scope>NUCLEOTIDE SEQUENCE [LARGE SCALE GENOMIC DNA]</scope>
    <source>
        <strain evidence="1 2">F260</strain>
    </source>
</reference>
<evidence type="ECO:0000313" key="1">
    <source>
        <dbReference type="EMBL" id="MDT0645607.1"/>
    </source>
</evidence>
<name>A0ABU3CGX4_9FLAO</name>
<gene>
    <name evidence="1" type="ORF">RM545_02800</name>
</gene>
<keyword evidence="1" id="KW-0560">Oxidoreductase</keyword>
<protein>
    <submittedName>
        <fullName evidence="1">Gluconate 2-dehydrogenase subunit 3 family protein</fullName>
        <ecNumber evidence="1">1.-.-.-</ecNumber>
    </submittedName>
</protein>